<evidence type="ECO:0000256" key="6">
    <source>
        <dbReference type="ARBA" id="ARBA00023034"/>
    </source>
</evidence>
<dbReference type="EMBL" id="MU157846">
    <property type="protein sequence ID" value="KAF9529343.1"/>
    <property type="molecule type" value="Genomic_DNA"/>
</dbReference>
<evidence type="ECO:0000256" key="1">
    <source>
        <dbReference type="ARBA" id="ARBA00004395"/>
    </source>
</evidence>
<feature type="domain" description="Conserved oligomeric Golgi complex subunit 2 N-terminal" evidence="9">
    <location>
        <begin position="57"/>
        <end position="128"/>
    </location>
</feature>
<dbReference type="OrthoDB" id="332281at2759"/>
<dbReference type="GO" id="GO:0015031">
    <property type="term" value="P:protein transport"/>
    <property type="evidence" value="ECO:0007669"/>
    <property type="project" value="UniProtKB-KW"/>
</dbReference>
<dbReference type="Proteomes" id="UP000807306">
    <property type="component" value="Unassembled WGS sequence"/>
</dbReference>
<comment type="similarity">
    <text evidence="2">Belongs to the COG2 family.</text>
</comment>
<feature type="domain" description="COG complex component COG2 C-terminal" evidence="10">
    <location>
        <begin position="529"/>
        <end position="792"/>
    </location>
</feature>
<organism evidence="11 12">
    <name type="scientific">Crepidotus variabilis</name>
    <dbReference type="NCBI Taxonomy" id="179855"/>
    <lineage>
        <taxon>Eukaryota</taxon>
        <taxon>Fungi</taxon>
        <taxon>Dikarya</taxon>
        <taxon>Basidiomycota</taxon>
        <taxon>Agaricomycotina</taxon>
        <taxon>Agaricomycetes</taxon>
        <taxon>Agaricomycetidae</taxon>
        <taxon>Agaricales</taxon>
        <taxon>Agaricineae</taxon>
        <taxon>Crepidotaceae</taxon>
        <taxon>Crepidotus</taxon>
    </lineage>
</organism>
<keyword evidence="12" id="KW-1185">Reference proteome</keyword>
<dbReference type="InterPro" id="IPR024602">
    <property type="entry name" value="COG_su2_N"/>
</dbReference>
<evidence type="ECO:0000313" key="11">
    <source>
        <dbReference type="EMBL" id="KAF9529343.1"/>
    </source>
</evidence>
<sequence>MALSPPPTDNSSFGDPFQLDRLADELADRELFATKKGLIRGSIEEHVPDLPEYTPLSHNDPHLTAETFDVEDFLLERKQIPLPDLRTELRQYLAQLKEELVKLINDDYEAFISLSTDLKDEGERLERLKSPMSSLKATVIESKKELHTIQQAIHEKLSSRSKLREEQALLHLLLKISESVIRLESLLLIASPEQDLEGATDMGGPNFLKYPSHSEEGSEDKLRGNKAKHLGRVAAEYTQLLYHARKARTEKCVFVDEIQWRIDRIHSTLSSDLDQLFSQTLVALADPKGENRGTELEKSKLVTDLTECLRTYDALGLWKDAEDVIRQEVVRVFLKKTVYQGAMAAPRSPIVPNTPFRLAPPTPMTSIGTAQPIPYTPFTAFVPKQNSYRIADAASDLPRAHLLEETDDALAALYNQLLRFVERDLCRIMDAAEKVTVKPSKEADLPQSVVGDEKAGRGFQIMSNVVWDELGRSIMDEIGGVVFSSGRPKEFRKHYETTQSFLRSLELLAPSRQAVEDMRQHPVYAAFERRWQLPVYFQLRWKEIIGTLEDTLSLTRLDPIVPKDGAFATPQAAAVWIAVSACWSSEIYIPELGHRFWKLTLQIINRYRSWLDENIADKIAVSQAAMSPIINRAGTPIPEAPVAESQAVDDFLLRQFAAVIVDIRSMETNTSTLWRQIISMMMPEMPDEDMATEDALRESVQGLTVLISSLSSKIIFVLTKRCYENLLQVRGIPTQLRMSNKRASSEVSSFVPTILRPVKQFFGTEGPGVLLKSAYLKPFSTEIFNNVTQRYVLHRLPSSSF</sequence>
<evidence type="ECO:0000259" key="10">
    <source>
        <dbReference type="Pfam" id="PF12022"/>
    </source>
</evidence>
<comment type="caution">
    <text evidence="11">The sequence shown here is derived from an EMBL/GenBank/DDBJ whole genome shotgun (WGS) entry which is preliminary data.</text>
</comment>
<dbReference type="Pfam" id="PF12022">
    <property type="entry name" value="COG2_C"/>
    <property type="match status" value="1"/>
</dbReference>
<evidence type="ECO:0000256" key="2">
    <source>
        <dbReference type="ARBA" id="ARBA00007603"/>
    </source>
</evidence>
<keyword evidence="6" id="KW-0333">Golgi apparatus</keyword>
<protein>
    <recommendedName>
        <fullName evidence="3">Conserved oligomeric Golgi complex subunit 2</fullName>
    </recommendedName>
    <alternativeName>
        <fullName evidence="8">Component of oligomeric Golgi complex 2</fullName>
    </alternativeName>
</protein>
<accession>A0A9P6EGU8</accession>
<evidence type="ECO:0000256" key="8">
    <source>
        <dbReference type="ARBA" id="ARBA00031344"/>
    </source>
</evidence>
<gene>
    <name evidence="11" type="ORF">CPB83DRAFT_852506</name>
</gene>
<dbReference type="InterPro" id="IPR024603">
    <property type="entry name" value="COG_complex_COG2_C"/>
</dbReference>
<dbReference type="Pfam" id="PF06148">
    <property type="entry name" value="COG2_N"/>
    <property type="match status" value="1"/>
</dbReference>
<reference evidence="11" key="1">
    <citation type="submission" date="2020-11" db="EMBL/GenBank/DDBJ databases">
        <authorList>
            <consortium name="DOE Joint Genome Institute"/>
            <person name="Ahrendt S."/>
            <person name="Riley R."/>
            <person name="Andreopoulos W."/>
            <person name="Labutti K."/>
            <person name="Pangilinan J."/>
            <person name="Ruiz-Duenas F.J."/>
            <person name="Barrasa J.M."/>
            <person name="Sanchez-Garcia M."/>
            <person name="Camarero S."/>
            <person name="Miyauchi S."/>
            <person name="Serrano A."/>
            <person name="Linde D."/>
            <person name="Babiker R."/>
            <person name="Drula E."/>
            <person name="Ayuso-Fernandez I."/>
            <person name="Pacheco R."/>
            <person name="Padilla G."/>
            <person name="Ferreira P."/>
            <person name="Barriuso J."/>
            <person name="Kellner H."/>
            <person name="Castanera R."/>
            <person name="Alfaro M."/>
            <person name="Ramirez L."/>
            <person name="Pisabarro A.G."/>
            <person name="Kuo A."/>
            <person name="Tritt A."/>
            <person name="Lipzen A."/>
            <person name="He G."/>
            <person name="Yan M."/>
            <person name="Ng V."/>
            <person name="Cullen D."/>
            <person name="Martin F."/>
            <person name="Rosso M.-N."/>
            <person name="Henrissat B."/>
            <person name="Hibbett D."/>
            <person name="Martinez A.T."/>
            <person name="Grigoriev I.V."/>
        </authorList>
    </citation>
    <scope>NUCLEOTIDE SEQUENCE</scope>
    <source>
        <strain evidence="11">CBS 506.95</strain>
    </source>
</reference>
<keyword evidence="4" id="KW-0813">Transport</keyword>
<name>A0A9P6EGU8_9AGAR</name>
<evidence type="ECO:0000256" key="7">
    <source>
        <dbReference type="ARBA" id="ARBA00023136"/>
    </source>
</evidence>
<dbReference type="InterPro" id="IPR009316">
    <property type="entry name" value="COG2"/>
</dbReference>
<evidence type="ECO:0000256" key="5">
    <source>
        <dbReference type="ARBA" id="ARBA00022927"/>
    </source>
</evidence>
<evidence type="ECO:0000259" key="9">
    <source>
        <dbReference type="Pfam" id="PF06148"/>
    </source>
</evidence>
<dbReference type="AlphaFoldDB" id="A0A9P6EGU8"/>
<dbReference type="GO" id="GO:0000139">
    <property type="term" value="C:Golgi membrane"/>
    <property type="evidence" value="ECO:0007669"/>
    <property type="project" value="UniProtKB-SubCell"/>
</dbReference>
<dbReference type="GO" id="GO:0017119">
    <property type="term" value="C:Golgi transport complex"/>
    <property type="evidence" value="ECO:0007669"/>
    <property type="project" value="TreeGrafter"/>
</dbReference>
<dbReference type="GO" id="GO:0007030">
    <property type="term" value="P:Golgi organization"/>
    <property type="evidence" value="ECO:0007669"/>
    <property type="project" value="InterPro"/>
</dbReference>
<evidence type="ECO:0000256" key="4">
    <source>
        <dbReference type="ARBA" id="ARBA00022448"/>
    </source>
</evidence>
<dbReference type="PANTHER" id="PTHR12961:SF0">
    <property type="entry name" value="CONSERVED OLIGOMERIC GOLGI COMPLEX SUBUNIT 2"/>
    <property type="match status" value="1"/>
</dbReference>
<keyword evidence="7" id="KW-0472">Membrane</keyword>
<evidence type="ECO:0000313" key="12">
    <source>
        <dbReference type="Proteomes" id="UP000807306"/>
    </source>
</evidence>
<dbReference type="PANTHER" id="PTHR12961">
    <property type="entry name" value="CONSERVED OLIGOMERIC GOLGI COMPLEX COMPONENT 2"/>
    <property type="match status" value="1"/>
</dbReference>
<evidence type="ECO:0000256" key="3">
    <source>
        <dbReference type="ARBA" id="ARBA00020977"/>
    </source>
</evidence>
<keyword evidence="5" id="KW-0653">Protein transport</keyword>
<proteinExistence type="inferred from homology"/>
<comment type="subcellular location">
    <subcellularLocation>
        <location evidence="1">Golgi apparatus membrane</location>
        <topology evidence="1">Peripheral membrane protein</topology>
    </subcellularLocation>
</comment>
<dbReference type="GO" id="GO:0006891">
    <property type="term" value="P:intra-Golgi vesicle-mediated transport"/>
    <property type="evidence" value="ECO:0007669"/>
    <property type="project" value="TreeGrafter"/>
</dbReference>